<reference evidence="10 12" key="1">
    <citation type="journal article" date="2011" name="Nature">
        <title>The Medicago genome provides insight into the evolution of rhizobial symbioses.</title>
        <authorList>
            <person name="Young N.D."/>
            <person name="Debelle F."/>
            <person name="Oldroyd G.E."/>
            <person name="Geurts R."/>
            <person name="Cannon S.B."/>
            <person name="Udvardi M.K."/>
            <person name="Benedito V.A."/>
            <person name="Mayer K.F."/>
            <person name="Gouzy J."/>
            <person name="Schoof H."/>
            <person name="Van de Peer Y."/>
            <person name="Proost S."/>
            <person name="Cook D.R."/>
            <person name="Meyers B.C."/>
            <person name="Spannagl M."/>
            <person name="Cheung F."/>
            <person name="De Mita S."/>
            <person name="Krishnakumar V."/>
            <person name="Gundlach H."/>
            <person name="Zhou S."/>
            <person name="Mudge J."/>
            <person name="Bharti A.K."/>
            <person name="Murray J.D."/>
            <person name="Naoumkina M.A."/>
            <person name="Rosen B."/>
            <person name="Silverstein K.A."/>
            <person name="Tang H."/>
            <person name="Rombauts S."/>
            <person name="Zhao P.X."/>
            <person name="Zhou P."/>
            <person name="Barbe V."/>
            <person name="Bardou P."/>
            <person name="Bechner M."/>
            <person name="Bellec A."/>
            <person name="Berger A."/>
            <person name="Berges H."/>
            <person name="Bidwell S."/>
            <person name="Bisseling T."/>
            <person name="Choisne N."/>
            <person name="Couloux A."/>
            <person name="Denny R."/>
            <person name="Deshpande S."/>
            <person name="Dai X."/>
            <person name="Doyle J.J."/>
            <person name="Dudez A.M."/>
            <person name="Farmer A.D."/>
            <person name="Fouteau S."/>
            <person name="Franken C."/>
            <person name="Gibelin C."/>
            <person name="Gish J."/>
            <person name="Goldstein S."/>
            <person name="Gonzalez A.J."/>
            <person name="Green P.J."/>
            <person name="Hallab A."/>
            <person name="Hartog M."/>
            <person name="Hua A."/>
            <person name="Humphray S.J."/>
            <person name="Jeong D.H."/>
            <person name="Jing Y."/>
            <person name="Jocker A."/>
            <person name="Kenton S.M."/>
            <person name="Kim D.J."/>
            <person name="Klee K."/>
            <person name="Lai H."/>
            <person name="Lang C."/>
            <person name="Lin S."/>
            <person name="Macmil S.L."/>
            <person name="Magdelenat G."/>
            <person name="Matthews L."/>
            <person name="McCorrison J."/>
            <person name="Monaghan E.L."/>
            <person name="Mun J.H."/>
            <person name="Najar F.Z."/>
            <person name="Nicholson C."/>
            <person name="Noirot C."/>
            <person name="O'Bleness M."/>
            <person name="Paule C.R."/>
            <person name="Poulain J."/>
            <person name="Prion F."/>
            <person name="Qin B."/>
            <person name="Qu C."/>
            <person name="Retzel E.F."/>
            <person name="Riddle C."/>
            <person name="Sallet E."/>
            <person name="Samain S."/>
            <person name="Samson N."/>
            <person name="Sanders I."/>
            <person name="Saurat O."/>
            <person name="Scarpelli C."/>
            <person name="Schiex T."/>
            <person name="Segurens B."/>
            <person name="Severin A.J."/>
            <person name="Sherrier D.J."/>
            <person name="Shi R."/>
            <person name="Sims S."/>
            <person name="Singer S.R."/>
            <person name="Sinharoy S."/>
            <person name="Sterck L."/>
            <person name="Viollet A."/>
            <person name="Wang B.B."/>
            <person name="Wang K."/>
            <person name="Wang M."/>
            <person name="Wang X."/>
            <person name="Warfsmann J."/>
            <person name="Weissenbach J."/>
            <person name="White D.D."/>
            <person name="White J.D."/>
            <person name="Wiley G.B."/>
            <person name="Wincker P."/>
            <person name="Xing Y."/>
            <person name="Yang L."/>
            <person name="Yao Z."/>
            <person name="Ying F."/>
            <person name="Zhai J."/>
            <person name="Zhou L."/>
            <person name="Zuber A."/>
            <person name="Denarie J."/>
            <person name="Dixon R.A."/>
            <person name="May G.D."/>
            <person name="Schwartz D.C."/>
            <person name="Rogers J."/>
            <person name="Quetier F."/>
            <person name="Town C.D."/>
            <person name="Roe B.A."/>
        </authorList>
    </citation>
    <scope>NUCLEOTIDE SEQUENCE [LARGE SCALE GENOMIC DNA]</scope>
    <source>
        <strain evidence="10">A17</strain>
        <strain evidence="11 12">cv. Jemalong A17</strain>
    </source>
</reference>
<feature type="domain" description="Helicase C-terminal" evidence="9">
    <location>
        <begin position="922"/>
        <end position="1088"/>
    </location>
</feature>
<dbReference type="InterPro" id="IPR032001">
    <property type="entry name" value="SAWADEE_dom"/>
</dbReference>
<reference evidence="10 12" key="2">
    <citation type="journal article" date="2014" name="BMC Genomics">
        <title>An improved genome release (version Mt4.0) for the model legume Medicago truncatula.</title>
        <authorList>
            <person name="Tang H."/>
            <person name="Krishnakumar V."/>
            <person name="Bidwell S."/>
            <person name="Rosen B."/>
            <person name="Chan A."/>
            <person name="Zhou S."/>
            <person name="Gentzbittel L."/>
            <person name="Childs K.L."/>
            <person name="Yandell M."/>
            <person name="Gundlach H."/>
            <person name="Mayer K.F."/>
            <person name="Schwartz D.C."/>
            <person name="Town C.D."/>
        </authorList>
    </citation>
    <scope>GENOME REANNOTATION</scope>
    <source>
        <strain evidence="10">A17</strain>
        <strain evidence="11 12">cv. Jemalong A17</strain>
    </source>
</reference>
<feature type="region of interest" description="Disordered" evidence="7">
    <location>
        <begin position="375"/>
        <end position="406"/>
    </location>
</feature>
<keyword evidence="12" id="KW-1185">Reference proteome</keyword>
<dbReference type="Gene3D" id="3.40.50.10810">
    <property type="entry name" value="Tandem AAA-ATPase domain"/>
    <property type="match status" value="1"/>
</dbReference>
<evidence type="ECO:0000256" key="1">
    <source>
        <dbReference type="ARBA" id="ARBA00004123"/>
    </source>
</evidence>
<dbReference type="AlphaFoldDB" id="A0A072VN36"/>
<reference evidence="11" key="3">
    <citation type="submission" date="2015-04" db="UniProtKB">
        <authorList>
            <consortium name="EnsemblPlants"/>
        </authorList>
    </citation>
    <scope>IDENTIFICATION</scope>
    <source>
        <strain evidence="11">cv. Jemalong A17</strain>
    </source>
</reference>
<protein>
    <submittedName>
        <fullName evidence="10">Chromatin remodeling complex subunit</fullName>
    </submittedName>
</protein>
<dbReference type="PROSITE" id="PS51194">
    <property type="entry name" value="HELICASE_CTER"/>
    <property type="match status" value="1"/>
</dbReference>
<accession>A0A072VN36</accession>
<dbReference type="InterPro" id="IPR000330">
    <property type="entry name" value="SNF2_N"/>
</dbReference>
<feature type="compositionally biased region" description="Basic and acidic residues" evidence="7">
    <location>
        <begin position="385"/>
        <end position="403"/>
    </location>
</feature>
<dbReference type="STRING" id="3880.A0A072VN36"/>
<keyword evidence="3" id="KW-0378">Hydrolase</keyword>
<dbReference type="Pfam" id="PF00176">
    <property type="entry name" value="SNF2-rel_dom"/>
    <property type="match status" value="1"/>
</dbReference>
<dbReference type="Pfam" id="PF00271">
    <property type="entry name" value="Helicase_C"/>
    <property type="match status" value="1"/>
</dbReference>
<dbReference type="PANTHER" id="PTHR45821">
    <property type="entry name" value="SNF2 DOMAIN-CONTAINING PROTEIN CLASSY 2-RELATED"/>
    <property type="match status" value="1"/>
</dbReference>
<feature type="region of interest" description="Disordered" evidence="7">
    <location>
        <begin position="489"/>
        <end position="517"/>
    </location>
</feature>
<dbReference type="PANTHER" id="PTHR45821:SF2">
    <property type="entry name" value="SNF2 DOMAIN-CONTAINING PROTEIN CLASSY 2"/>
    <property type="match status" value="1"/>
</dbReference>
<dbReference type="PROSITE" id="PS51192">
    <property type="entry name" value="HELICASE_ATP_BIND_1"/>
    <property type="match status" value="1"/>
</dbReference>
<gene>
    <name evidence="10" type="ordered locus">MTR_1g081750</name>
</gene>
<dbReference type="InterPro" id="IPR038718">
    <property type="entry name" value="SNF2-like_sf"/>
</dbReference>
<dbReference type="GO" id="GO:0005634">
    <property type="term" value="C:nucleus"/>
    <property type="evidence" value="ECO:0007669"/>
    <property type="project" value="UniProtKB-SubCell"/>
</dbReference>
<dbReference type="GO" id="GO:0005524">
    <property type="term" value="F:ATP binding"/>
    <property type="evidence" value="ECO:0007669"/>
    <property type="project" value="UniProtKB-KW"/>
</dbReference>
<dbReference type="SUPFAM" id="SSF52540">
    <property type="entry name" value="P-loop containing nucleoside triphosphate hydrolases"/>
    <property type="match status" value="2"/>
</dbReference>
<evidence type="ECO:0000259" key="8">
    <source>
        <dbReference type="PROSITE" id="PS51192"/>
    </source>
</evidence>
<dbReference type="SMART" id="SM00490">
    <property type="entry name" value="HELICc"/>
    <property type="match status" value="1"/>
</dbReference>
<organism evidence="10 12">
    <name type="scientific">Medicago truncatula</name>
    <name type="common">Barrel medic</name>
    <name type="synonym">Medicago tribuloides</name>
    <dbReference type="NCBI Taxonomy" id="3880"/>
    <lineage>
        <taxon>Eukaryota</taxon>
        <taxon>Viridiplantae</taxon>
        <taxon>Streptophyta</taxon>
        <taxon>Embryophyta</taxon>
        <taxon>Tracheophyta</taxon>
        <taxon>Spermatophyta</taxon>
        <taxon>Magnoliopsida</taxon>
        <taxon>eudicotyledons</taxon>
        <taxon>Gunneridae</taxon>
        <taxon>Pentapetalae</taxon>
        <taxon>rosids</taxon>
        <taxon>fabids</taxon>
        <taxon>Fabales</taxon>
        <taxon>Fabaceae</taxon>
        <taxon>Papilionoideae</taxon>
        <taxon>50 kb inversion clade</taxon>
        <taxon>NPAAA clade</taxon>
        <taxon>Hologalegina</taxon>
        <taxon>IRL clade</taxon>
        <taxon>Trifolieae</taxon>
        <taxon>Medicago</taxon>
    </lineage>
</organism>
<dbReference type="CDD" id="cd18793">
    <property type="entry name" value="SF2_C_SNF"/>
    <property type="match status" value="1"/>
</dbReference>
<dbReference type="InterPro" id="IPR049730">
    <property type="entry name" value="SNF2/RAD54-like_C"/>
</dbReference>
<dbReference type="EMBL" id="CM001217">
    <property type="protein sequence ID" value="KEH43046.1"/>
    <property type="molecule type" value="Genomic_DNA"/>
</dbReference>
<evidence type="ECO:0000256" key="2">
    <source>
        <dbReference type="ARBA" id="ARBA00022741"/>
    </source>
</evidence>
<proteinExistence type="predicted"/>
<comment type="subcellular location">
    <subcellularLocation>
        <location evidence="1">Nucleus</location>
    </subcellularLocation>
</comment>
<dbReference type="InterPro" id="IPR014001">
    <property type="entry name" value="Helicase_ATP-bd"/>
</dbReference>
<dbReference type="GO" id="GO:0016787">
    <property type="term" value="F:hydrolase activity"/>
    <property type="evidence" value="ECO:0007669"/>
    <property type="project" value="UniProtKB-KW"/>
</dbReference>
<evidence type="ECO:0000256" key="5">
    <source>
        <dbReference type="ARBA" id="ARBA00022840"/>
    </source>
</evidence>
<dbReference type="Gene3D" id="3.40.50.300">
    <property type="entry name" value="P-loop containing nucleotide triphosphate hydrolases"/>
    <property type="match status" value="1"/>
</dbReference>
<keyword evidence="5" id="KW-0067">ATP-binding</keyword>
<keyword evidence="4" id="KW-0347">Helicase</keyword>
<evidence type="ECO:0000256" key="6">
    <source>
        <dbReference type="ARBA" id="ARBA00023242"/>
    </source>
</evidence>
<dbReference type="Gene3D" id="2.30.30.140">
    <property type="match status" value="1"/>
</dbReference>
<keyword evidence="2" id="KW-0547">Nucleotide-binding</keyword>
<dbReference type="GO" id="GO:0004386">
    <property type="term" value="F:helicase activity"/>
    <property type="evidence" value="ECO:0007669"/>
    <property type="project" value="UniProtKB-KW"/>
</dbReference>
<dbReference type="Proteomes" id="UP000002051">
    <property type="component" value="Unassembled WGS sequence"/>
</dbReference>
<dbReference type="GO" id="GO:0003682">
    <property type="term" value="F:chromatin binding"/>
    <property type="evidence" value="ECO:0007669"/>
    <property type="project" value="InterPro"/>
</dbReference>
<evidence type="ECO:0000256" key="7">
    <source>
        <dbReference type="SAM" id="MobiDB-lite"/>
    </source>
</evidence>
<evidence type="ECO:0000313" key="11">
    <source>
        <dbReference type="EnsemblPlants" id="KEH43046"/>
    </source>
</evidence>
<dbReference type="InterPro" id="IPR001650">
    <property type="entry name" value="Helicase_C-like"/>
</dbReference>
<sequence>MAPEKSYLHQSKHPFDANYPFEAVLNRSWQPVELIKIESGKTIVNFIHAQNIHSHLLSDIRLRSREATPADCSSFVRPGIDISVLSSFEYNKKSRQSSPISTDARVNSVHRKPHKSDQCSCRFKVNFYNDQDSVGTEIRTLKKEVSVIGIKQISILQRLQRNTCEGSLRENDSSKFNLYMWDSSEDCSSLPQSRLLFGKFLSDLSRFVTASSLKKVSYVIRSVQNKIVYEVMGNDPNISGPMNVLNFKSCDDGKSGPKVNKENQLTDAKGKNAVDVLNHEPYNESPLSCDEEGGYNVSSGHVNNFCTKKFKRRRLCKELMDLITLWEAIQSKEGVQKKTTNSIDDHEEQDHKGGRMLNADACEEVIDAYMDNFDSLPTEEDPTISEERQFEQEKENVSEKGDEVENPDDLADMWEEMETALTSSYLLDGNEGANGDEVLADTNKECKHDYRLDEQIGIYCRTCGFVKTEIRYISEPIVERLKWYEQKKQRSEDTEQVDEDVNNDTFSTDATDLGEPISKENDSVWELIPELKENMHAHQKKAFEFLWKNIAGSMEQSLMEEKSNTSGGCVISHAPGAGKTFLIISFLVSYLKLFPEKRPLVLAPKTTLYTWQKEFEKWNIPMPVYLIHSSQTQRHSMTPKSVVLPGVSNSNGVKHDFDCLQKIKSWNSHPSVLVMGYSSFLALMRTEDKKNSHRKRTAKALRESPGLLILDEGHNPRSTTSKLRKCLMDLPAALRILLSGTLFQNNFGEYFNTLCLARPKFIHEVLEELDSKYRRGKLEEEVPHLLEARARKFFLENIEKKINSNIDAEKMKGIDVLRKITNGFIDVYDGGSSSDTLPGLQIYTLLVNASDEQHEIVQKLQKKMVGSTGYSLEVELLITLGSIHPWLIKTAESCAAKFFSEEELERLEQNKFALRKGSKVRFVLSLISRVMRKEKVLIFCHNLAPVRFLIELFENHFRWKNGKEILQLTGEQDFFERTNVIDKFEDRCGDSKILLASINACAEGISLTAASRVIFLDSEWNPSKTKQAIARAFRPGQEKMVYVYHLLMTGSMEEDKYRRTTWKEWVSCMIFSEELVEDPSKWQAEKIEDDILREMVEEDKSKLIHMIMKNEKTSTS</sequence>
<dbReference type="SMART" id="SM00487">
    <property type="entry name" value="DEXDc"/>
    <property type="match status" value="1"/>
</dbReference>
<evidence type="ECO:0000256" key="3">
    <source>
        <dbReference type="ARBA" id="ARBA00022801"/>
    </source>
</evidence>
<dbReference type="GO" id="GO:0080188">
    <property type="term" value="P:gene silencing by siRNA-directed DNA methylation"/>
    <property type="evidence" value="ECO:0007669"/>
    <property type="project" value="InterPro"/>
</dbReference>
<dbReference type="Pfam" id="PF16719">
    <property type="entry name" value="SAWADEE"/>
    <property type="match status" value="1"/>
</dbReference>
<dbReference type="HOGENOM" id="CLU_002499_0_0_1"/>
<evidence type="ECO:0000256" key="4">
    <source>
        <dbReference type="ARBA" id="ARBA00022806"/>
    </source>
</evidence>
<evidence type="ECO:0000313" key="12">
    <source>
        <dbReference type="Proteomes" id="UP000002051"/>
    </source>
</evidence>
<evidence type="ECO:0000259" key="9">
    <source>
        <dbReference type="PROSITE" id="PS51194"/>
    </source>
</evidence>
<name>A0A072VN36_MEDTR</name>
<keyword evidence="6" id="KW-0539">Nucleus</keyword>
<dbReference type="InterPro" id="IPR044567">
    <property type="entry name" value="CLSY/DRD1"/>
</dbReference>
<dbReference type="InterPro" id="IPR027417">
    <property type="entry name" value="P-loop_NTPase"/>
</dbReference>
<feature type="domain" description="Helicase ATP-binding" evidence="8">
    <location>
        <begin position="560"/>
        <end position="760"/>
    </location>
</feature>
<evidence type="ECO:0000313" key="10">
    <source>
        <dbReference type="EMBL" id="KEH43046.1"/>
    </source>
</evidence>
<dbReference type="EnsemblPlants" id="KEH43046">
    <property type="protein sequence ID" value="KEH43046"/>
    <property type="gene ID" value="MTR_1g081750"/>
</dbReference>